<dbReference type="EMBL" id="JBJIAB010000002">
    <property type="protein sequence ID" value="MFL0163969.1"/>
    <property type="molecule type" value="Genomic_DNA"/>
</dbReference>
<name>A0ABW8RZC9_9CLOT</name>
<keyword evidence="1" id="KW-0812">Transmembrane</keyword>
<gene>
    <name evidence="2" type="ORF">ACJDTP_02665</name>
</gene>
<reference evidence="2 3" key="1">
    <citation type="submission" date="2024-11" db="EMBL/GenBank/DDBJ databases">
        <authorList>
            <person name="Heng Y.C."/>
            <person name="Lim A.C.H."/>
            <person name="Lee J.K.Y."/>
            <person name="Kittelmann S."/>
        </authorList>
    </citation>
    <scope>NUCLEOTIDE SEQUENCE [LARGE SCALE GENOMIC DNA]</scope>
    <source>
        <strain evidence="2 3">WILCCON 0112</strain>
    </source>
</reference>
<dbReference type="RefSeq" id="WP_406760425.1">
    <property type="nucleotide sequence ID" value="NZ_JBJIAB010000002.1"/>
</dbReference>
<feature type="transmembrane region" description="Helical" evidence="1">
    <location>
        <begin position="42"/>
        <end position="64"/>
    </location>
</feature>
<evidence type="ECO:0000313" key="3">
    <source>
        <dbReference type="Proteomes" id="UP001623600"/>
    </source>
</evidence>
<proteinExistence type="predicted"/>
<dbReference type="Proteomes" id="UP001623600">
    <property type="component" value="Unassembled WGS sequence"/>
</dbReference>
<accession>A0ABW8RZC9</accession>
<comment type="caution">
    <text evidence="2">The sequence shown here is derived from an EMBL/GenBank/DDBJ whole genome shotgun (WGS) entry which is preliminary data.</text>
</comment>
<organism evidence="2 3">
    <name type="scientific">Candidatus Clostridium helianthi</name>
    <dbReference type="NCBI Taxonomy" id="3381660"/>
    <lineage>
        <taxon>Bacteria</taxon>
        <taxon>Bacillati</taxon>
        <taxon>Bacillota</taxon>
        <taxon>Clostridia</taxon>
        <taxon>Eubacteriales</taxon>
        <taxon>Clostridiaceae</taxon>
        <taxon>Clostridium</taxon>
    </lineage>
</organism>
<feature type="transmembrane region" description="Helical" evidence="1">
    <location>
        <begin position="12"/>
        <end position="36"/>
    </location>
</feature>
<protein>
    <submittedName>
        <fullName evidence="2">Uncharacterized protein</fullName>
    </submittedName>
</protein>
<evidence type="ECO:0000256" key="1">
    <source>
        <dbReference type="SAM" id="Phobius"/>
    </source>
</evidence>
<keyword evidence="3" id="KW-1185">Reference proteome</keyword>
<sequence length="68" mass="7916">MEREKIRNILRKLIKFCELLSILAILPTCYLTYTAIVNKDSSLLILIIIFVVFFVFAGLILDIAKKWL</sequence>
<keyword evidence="1" id="KW-1133">Transmembrane helix</keyword>
<evidence type="ECO:0000313" key="2">
    <source>
        <dbReference type="EMBL" id="MFL0163969.1"/>
    </source>
</evidence>
<keyword evidence="1" id="KW-0472">Membrane</keyword>